<dbReference type="InterPro" id="IPR036922">
    <property type="entry name" value="Rieske_2Fe-2S_sf"/>
</dbReference>
<organism evidence="8 9">
    <name type="scientific">Actinomadura namibiensis</name>
    <dbReference type="NCBI Taxonomy" id="182080"/>
    <lineage>
        <taxon>Bacteria</taxon>
        <taxon>Bacillati</taxon>
        <taxon>Actinomycetota</taxon>
        <taxon>Actinomycetes</taxon>
        <taxon>Streptosporangiales</taxon>
        <taxon>Thermomonosporaceae</taxon>
        <taxon>Actinomadura</taxon>
    </lineage>
</organism>
<keyword evidence="2" id="KW-0479">Metal-binding</keyword>
<sequence length="385" mass="43554">MLKNFWYAVEFAHAVTRAPRRVTCLGQDFVLYRRRDGRVVCLSDLCVHRGGALSMGRLVGDDGIACPYHGWEYAPDGACTKIPANPDGRGIPRKARVDSYPVREEYGMVWAFLGDLPEEERPPIPHFPQHDDPSFRAVYFEMEIAANYERTFENVVDAAHTPFVHGTSFGNPDRPQIPDFEITGDDWSAEADILLSPPPPKGLWGLLSRTRPDTVVVTNGWYLPNIVKLHVRLPFGDLILYDHNIPLSRDRTLVKIVGYRNFFTGGWADRNALRRIEKILLQDRPIVENQRPELLPFDLADELHLRSDALQVAYRRRRRALIERGWWVGDDDTAAGDGPRRTATVIPSPARRDNPELARAWTHRARGADAPGGRTPDAPAEEETA</sequence>
<dbReference type="GO" id="GO:0046872">
    <property type="term" value="F:metal ion binding"/>
    <property type="evidence" value="ECO:0007669"/>
    <property type="project" value="UniProtKB-KW"/>
</dbReference>
<name>A0A7W3QRK4_ACTNM</name>
<dbReference type="PROSITE" id="PS51296">
    <property type="entry name" value="RIESKE"/>
    <property type="match status" value="1"/>
</dbReference>
<dbReference type="EMBL" id="JACJIA010000018">
    <property type="protein sequence ID" value="MBA8956849.1"/>
    <property type="molecule type" value="Genomic_DNA"/>
</dbReference>
<reference evidence="8 9" key="1">
    <citation type="submission" date="2020-08" db="EMBL/GenBank/DDBJ databases">
        <title>Genomic Encyclopedia of Type Strains, Phase IV (KMG-IV): sequencing the most valuable type-strain genomes for metagenomic binning, comparative biology and taxonomic classification.</title>
        <authorList>
            <person name="Goeker M."/>
        </authorList>
    </citation>
    <scope>NUCLEOTIDE SEQUENCE [LARGE SCALE GENOMIC DNA]</scope>
    <source>
        <strain evidence="8 9">DSM 44197</strain>
    </source>
</reference>
<evidence type="ECO:0000256" key="2">
    <source>
        <dbReference type="ARBA" id="ARBA00022723"/>
    </source>
</evidence>
<keyword evidence="3" id="KW-0560">Oxidoreductase</keyword>
<dbReference type="InterPro" id="IPR017941">
    <property type="entry name" value="Rieske_2Fe-2S"/>
</dbReference>
<keyword evidence="9" id="KW-1185">Reference proteome</keyword>
<evidence type="ECO:0000256" key="1">
    <source>
        <dbReference type="ARBA" id="ARBA00022714"/>
    </source>
</evidence>
<dbReference type="Gene3D" id="3.90.380.10">
    <property type="entry name" value="Naphthalene 1,2-dioxygenase Alpha Subunit, Chain A, domain 1"/>
    <property type="match status" value="1"/>
</dbReference>
<feature type="domain" description="Rieske" evidence="7">
    <location>
        <begin position="6"/>
        <end position="111"/>
    </location>
</feature>
<keyword evidence="1" id="KW-0001">2Fe-2S</keyword>
<comment type="caution">
    <text evidence="8">The sequence shown here is derived from an EMBL/GenBank/DDBJ whole genome shotgun (WGS) entry which is preliminary data.</text>
</comment>
<dbReference type="PANTHER" id="PTHR21266:SF59">
    <property type="entry name" value="BLR4922 PROTEIN"/>
    <property type="match status" value="1"/>
</dbReference>
<dbReference type="GO" id="GO:0004497">
    <property type="term" value="F:monooxygenase activity"/>
    <property type="evidence" value="ECO:0007669"/>
    <property type="project" value="UniProtKB-ARBA"/>
</dbReference>
<dbReference type="GO" id="GO:0016705">
    <property type="term" value="F:oxidoreductase activity, acting on paired donors, with incorporation or reduction of molecular oxygen"/>
    <property type="evidence" value="ECO:0007669"/>
    <property type="project" value="UniProtKB-ARBA"/>
</dbReference>
<proteinExistence type="predicted"/>
<dbReference type="RefSeq" id="WP_182848725.1">
    <property type="nucleotide sequence ID" value="NZ_BAAALP010000054.1"/>
</dbReference>
<dbReference type="InterPro" id="IPR050584">
    <property type="entry name" value="Cholesterol_7-desaturase"/>
</dbReference>
<protein>
    <submittedName>
        <fullName evidence="8">Phenylpropionate dioxygenase-like ring-hydroxylating dioxygenase large terminal subunit</fullName>
    </submittedName>
</protein>
<dbReference type="GO" id="GO:0051213">
    <property type="term" value="F:dioxygenase activity"/>
    <property type="evidence" value="ECO:0007669"/>
    <property type="project" value="UniProtKB-KW"/>
</dbReference>
<evidence type="ECO:0000313" key="9">
    <source>
        <dbReference type="Proteomes" id="UP000572680"/>
    </source>
</evidence>
<evidence type="ECO:0000256" key="6">
    <source>
        <dbReference type="SAM" id="MobiDB-lite"/>
    </source>
</evidence>
<dbReference type="SUPFAM" id="SSF50022">
    <property type="entry name" value="ISP domain"/>
    <property type="match status" value="1"/>
</dbReference>
<dbReference type="AlphaFoldDB" id="A0A7W3QRK4"/>
<dbReference type="Pfam" id="PF19112">
    <property type="entry name" value="VanA_C"/>
    <property type="match status" value="1"/>
</dbReference>
<dbReference type="PANTHER" id="PTHR21266">
    <property type="entry name" value="IRON-SULFUR DOMAIN CONTAINING PROTEIN"/>
    <property type="match status" value="1"/>
</dbReference>
<feature type="region of interest" description="Disordered" evidence="6">
    <location>
        <begin position="333"/>
        <end position="385"/>
    </location>
</feature>
<evidence type="ECO:0000256" key="5">
    <source>
        <dbReference type="ARBA" id="ARBA00023014"/>
    </source>
</evidence>
<accession>A0A7W3QRK4</accession>
<dbReference type="InterPro" id="IPR044043">
    <property type="entry name" value="VanA_C_cat"/>
</dbReference>
<dbReference type="GO" id="GO:0051537">
    <property type="term" value="F:2 iron, 2 sulfur cluster binding"/>
    <property type="evidence" value="ECO:0007669"/>
    <property type="project" value="UniProtKB-KW"/>
</dbReference>
<gene>
    <name evidence="8" type="ORF">HNR61_008539</name>
</gene>
<evidence type="ECO:0000256" key="3">
    <source>
        <dbReference type="ARBA" id="ARBA00023002"/>
    </source>
</evidence>
<dbReference type="Pfam" id="PF00355">
    <property type="entry name" value="Rieske"/>
    <property type="match status" value="1"/>
</dbReference>
<dbReference type="SUPFAM" id="SSF55961">
    <property type="entry name" value="Bet v1-like"/>
    <property type="match status" value="1"/>
</dbReference>
<dbReference type="Proteomes" id="UP000572680">
    <property type="component" value="Unassembled WGS sequence"/>
</dbReference>
<evidence type="ECO:0000256" key="4">
    <source>
        <dbReference type="ARBA" id="ARBA00023004"/>
    </source>
</evidence>
<keyword evidence="8" id="KW-0223">Dioxygenase</keyword>
<keyword evidence="4" id="KW-0408">Iron</keyword>
<evidence type="ECO:0000259" key="7">
    <source>
        <dbReference type="PROSITE" id="PS51296"/>
    </source>
</evidence>
<keyword evidence="5" id="KW-0411">Iron-sulfur</keyword>
<evidence type="ECO:0000313" key="8">
    <source>
        <dbReference type="EMBL" id="MBA8956849.1"/>
    </source>
</evidence>
<dbReference type="Gene3D" id="2.102.10.10">
    <property type="entry name" value="Rieske [2Fe-2S] iron-sulphur domain"/>
    <property type="match status" value="1"/>
</dbReference>